<dbReference type="GO" id="GO:0051537">
    <property type="term" value="F:2 iron, 2 sulfur cluster binding"/>
    <property type="evidence" value="ECO:0007669"/>
    <property type="project" value="TreeGrafter"/>
</dbReference>
<dbReference type="InterPro" id="IPR017870">
    <property type="entry name" value="FeS_cluster_insertion_CS"/>
</dbReference>
<sequence length="122" mass="12496">MPPPSSSSPETAFRVSPQAATRLQEIIAAQPGVDTASTGLRVSVLAGGCNGFQYSFALDGEARPDDIVVPAGSARVLVDPASLDLLSGAELHFNDSLMGAHFTVRNPNATSSCGCGTSFSID</sequence>
<evidence type="ECO:0000313" key="2">
    <source>
        <dbReference type="EMBL" id="MBB2168579.1"/>
    </source>
</evidence>
<gene>
    <name evidence="2" type="ORF">HLH36_09475</name>
</gene>
<keyword evidence="3" id="KW-1185">Reference proteome</keyword>
<dbReference type="EMBL" id="JABEQD010000005">
    <property type="protein sequence ID" value="MBB2168579.1"/>
    <property type="molecule type" value="Genomic_DNA"/>
</dbReference>
<dbReference type="PROSITE" id="PS01152">
    <property type="entry name" value="HESB"/>
    <property type="match status" value="1"/>
</dbReference>
<dbReference type="GO" id="GO:0005506">
    <property type="term" value="F:iron ion binding"/>
    <property type="evidence" value="ECO:0007669"/>
    <property type="project" value="TreeGrafter"/>
</dbReference>
<dbReference type="InterPro" id="IPR016092">
    <property type="entry name" value="ATAP"/>
</dbReference>
<dbReference type="AlphaFoldDB" id="A0A7W4IT38"/>
<protein>
    <submittedName>
        <fullName evidence="2">Iron-sulfur cluster assembly accessory protein</fullName>
    </submittedName>
</protein>
<dbReference type="NCBIfam" id="TIGR00049">
    <property type="entry name" value="iron-sulfur cluster assembly accessory protein"/>
    <property type="match status" value="1"/>
</dbReference>
<dbReference type="PANTHER" id="PTHR43011">
    <property type="entry name" value="IRON-SULFUR CLUSTER ASSEMBLY 2 HOMOLOG, MITOCHONDRIAL"/>
    <property type="match status" value="1"/>
</dbReference>
<dbReference type="PANTHER" id="PTHR43011:SF1">
    <property type="entry name" value="IRON-SULFUR CLUSTER ASSEMBLY 2 HOMOLOG, MITOCHONDRIAL"/>
    <property type="match status" value="1"/>
</dbReference>
<accession>A0A7W4IT38</accession>
<dbReference type="GO" id="GO:0051539">
    <property type="term" value="F:4 iron, 4 sulfur cluster binding"/>
    <property type="evidence" value="ECO:0007669"/>
    <property type="project" value="TreeGrafter"/>
</dbReference>
<dbReference type="Pfam" id="PF01521">
    <property type="entry name" value="Fe-S_biosyn"/>
    <property type="match status" value="1"/>
</dbReference>
<dbReference type="Gene3D" id="2.60.300.12">
    <property type="entry name" value="HesB-like domain"/>
    <property type="match status" value="1"/>
</dbReference>
<dbReference type="InterPro" id="IPR000361">
    <property type="entry name" value="ATAP_core_dom"/>
</dbReference>
<dbReference type="SUPFAM" id="SSF89360">
    <property type="entry name" value="HesB-like domain"/>
    <property type="match status" value="1"/>
</dbReference>
<evidence type="ECO:0000313" key="3">
    <source>
        <dbReference type="Proteomes" id="UP000559860"/>
    </source>
</evidence>
<dbReference type="Proteomes" id="UP000559860">
    <property type="component" value="Unassembled WGS sequence"/>
</dbReference>
<proteinExistence type="predicted"/>
<organism evidence="2 3">
    <name type="scientific">Gluconacetobacter aggeris</name>
    <dbReference type="NCBI Taxonomy" id="1286186"/>
    <lineage>
        <taxon>Bacteria</taxon>
        <taxon>Pseudomonadati</taxon>
        <taxon>Pseudomonadota</taxon>
        <taxon>Alphaproteobacteria</taxon>
        <taxon>Acetobacterales</taxon>
        <taxon>Acetobacteraceae</taxon>
        <taxon>Gluconacetobacter</taxon>
    </lineage>
</organism>
<dbReference type="GO" id="GO:0016226">
    <property type="term" value="P:iron-sulfur cluster assembly"/>
    <property type="evidence" value="ECO:0007669"/>
    <property type="project" value="InterPro"/>
</dbReference>
<comment type="caution">
    <text evidence="2">The sequence shown here is derived from an EMBL/GenBank/DDBJ whole genome shotgun (WGS) entry which is preliminary data.</text>
</comment>
<evidence type="ECO:0000259" key="1">
    <source>
        <dbReference type="Pfam" id="PF01521"/>
    </source>
</evidence>
<name>A0A7W4IT38_9PROT</name>
<reference evidence="2 3" key="1">
    <citation type="submission" date="2020-04" db="EMBL/GenBank/DDBJ databases">
        <title>Description of novel Gluconacetobacter.</title>
        <authorList>
            <person name="Sombolestani A."/>
        </authorList>
    </citation>
    <scope>NUCLEOTIDE SEQUENCE [LARGE SCALE GENOMIC DNA]</scope>
    <source>
        <strain evidence="2 3">LMG 27801</strain>
    </source>
</reference>
<feature type="domain" description="Core" evidence="1">
    <location>
        <begin position="14"/>
        <end position="116"/>
    </location>
</feature>
<dbReference type="InterPro" id="IPR035903">
    <property type="entry name" value="HesB-like_dom_sf"/>
</dbReference>